<dbReference type="Proteomes" id="UP000009168">
    <property type="component" value="Unassembled WGS sequence"/>
</dbReference>
<sequence>MEEYINLRELSSIMIINFRLGEIDIWDSKDVEEFRKNYFEINRLYQIAKIKDSYSHLDDKINQQTYENYKK</sequence>
<dbReference type="InParanoid" id="W7XG20"/>
<organism evidence="1 2">
    <name type="scientific">Tetrahymena thermophila (strain SB210)</name>
    <dbReference type="NCBI Taxonomy" id="312017"/>
    <lineage>
        <taxon>Eukaryota</taxon>
        <taxon>Sar</taxon>
        <taxon>Alveolata</taxon>
        <taxon>Ciliophora</taxon>
        <taxon>Intramacronucleata</taxon>
        <taxon>Oligohymenophorea</taxon>
        <taxon>Hymenostomatida</taxon>
        <taxon>Tetrahymenina</taxon>
        <taxon>Tetrahymenidae</taxon>
        <taxon>Tetrahymena</taxon>
    </lineage>
</organism>
<dbReference type="GeneID" id="24441372"/>
<keyword evidence="2" id="KW-1185">Reference proteome</keyword>
<dbReference type="RefSeq" id="XP_012651626.1">
    <property type="nucleotide sequence ID" value="XM_012796172.1"/>
</dbReference>
<dbReference type="KEGG" id="tet:TTHERM_001005219"/>
<proteinExistence type="predicted"/>
<dbReference type="EMBL" id="GG662802">
    <property type="protein sequence ID" value="EWS75843.1"/>
    <property type="molecule type" value="Genomic_DNA"/>
</dbReference>
<name>W7XG20_TETTS</name>
<protein>
    <submittedName>
        <fullName evidence="1">Uncharacterized protein</fullName>
    </submittedName>
</protein>
<evidence type="ECO:0000313" key="2">
    <source>
        <dbReference type="Proteomes" id="UP000009168"/>
    </source>
</evidence>
<gene>
    <name evidence="1" type="ORF">TTHERM_001005219</name>
</gene>
<evidence type="ECO:0000313" key="1">
    <source>
        <dbReference type="EMBL" id="EWS75843.1"/>
    </source>
</evidence>
<accession>W7XG20</accession>
<reference evidence="2" key="1">
    <citation type="journal article" date="2006" name="PLoS Biol.">
        <title>Macronuclear genome sequence of the ciliate Tetrahymena thermophila, a model eukaryote.</title>
        <authorList>
            <person name="Eisen J.A."/>
            <person name="Coyne R.S."/>
            <person name="Wu M."/>
            <person name="Wu D."/>
            <person name="Thiagarajan M."/>
            <person name="Wortman J.R."/>
            <person name="Badger J.H."/>
            <person name="Ren Q."/>
            <person name="Amedeo P."/>
            <person name="Jones K.M."/>
            <person name="Tallon L.J."/>
            <person name="Delcher A.L."/>
            <person name="Salzberg S.L."/>
            <person name="Silva J.C."/>
            <person name="Haas B.J."/>
            <person name="Majoros W.H."/>
            <person name="Farzad M."/>
            <person name="Carlton J.M."/>
            <person name="Smith R.K. Jr."/>
            <person name="Garg J."/>
            <person name="Pearlman R.E."/>
            <person name="Karrer K.M."/>
            <person name="Sun L."/>
            <person name="Manning G."/>
            <person name="Elde N.C."/>
            <person name="Turkewitz A.P."/>
            <person name="Asai D.J."/>
            <person name="Wilkes D.E."/>
            <person name="Wang Y."/>
            <person name="Cai H."/>
            <person name="Collins K."/>
            <person name="Stewart B.A."/>
            <person name="Lee S.R."/>
            <person name="Wilamowska K."/>
            <person name="Weinberg Z."/>
            <person name="Ruzzo W.L."/>
            <person name="Wloga D."/>
            <person name="Gaertig J."/>
            <person name="Frankel J."/>
            <person name="Tsao C.-C."/>
            <person name="Gorovsky M.A."/>
            <person name="Keeling P.J."/>
            <person name="Waller R.F."/>
            <person name="Patron N.J."/>
            <person name="Cherry J.M."/>
            <person name="Stover N.A."/>
            <person name="Krieger C.J."/>
            <person name="del Toro C."/>
            <person name="Ryder H.F."/>
            <person name="Williamson S.C."/>
            <person name="Barbeau R.A."/>
            <person name="Hamilton E.P."/>
            <person name="Orias E."/>
        </authorList>
    </citation>
    <scope>NUCLEOTIDE SEQUENCE [LARGE SCALE GENOMIC DNA]</scope>
    <source>
        <strain evidence="2">SB210</strain>
    </source>
</reference>
<dbReference type="AlphaFoldDB" id="W7XG20"/>